<reference evidence="1 2" key="1">
    <citation type="submission" date="2018-06" db="EMBL/GenBank/DDBJ databases">
        <authorList>
            <consortium name="Pathogen Informatics"/>
            <person name="Doyle S."/>
        </authorList>
    </citation>
    <scope>NUCLEOTIDE SEQUENCE [LARGE SCALE GENOMIC DNA]</scope>
    <source>
        <strain evidence="1 2">NCTC13316</strain>
    </source>
</reference>
<evidence type="ECO:0000313" key="2">
    <source>
        <dbReference type="Proteomes" id="UP000254794"/>
    </source>
</evidence>
<dbReference type="RefSeq" id="WP_115330576.1">
    <property type="nucleotide sequence ID" value="NZ_CAAAHP010000007.1"/>
</dbReference>
<protein>
    <submittedName>
        <fullName evidence="1">Uncharacterized protein</fullName>
    </submittedName>
</protein>
<accession>A0A378JRY6</accession>
<evidence type="ECO:0000313" key="1">
    <source>
        <dbReference type="EMBL" id="STX50902.1"/>
    </source>
</evidence>
<keyword evidence="2" id="KW-1185">Reference proteome</keyword>
<dbReference type="OrthoDB" id="9964977at2"/>
<name>A0A378JRY6_9GAMM</name>
<sequence>MFTKYGQLTERGQQELTNFKSNIANISHLTSEQIDFLEKVASINHLDILEPLSQNCSPTVKPNLYVQYLELMHRLIGQENNTQLRENLSLHFPTGRSTFYSQEVELFIAFASKYPEGLRNVRNDAIKSLMIDRLGIDHFIKCDVTLLAVMPEKYKLEAQQNGNVENYLSNKTHTIITPPGLHGELKKAYDAYSEEKYPNQCVRVSSYHFEVVKKVLTISDSVNKDNEKQPTLVFMGPTLGDSKKIADCSPSQIAECVKAHIHKKVSGVVLMGYNTAGVTASVEDTKGLLGQVASAFREENIKGVNISAFKGEGYSYAKSPQLLFAPQQTHDMEQVSSEIKYTS</sequence>
<organism evidence="1 2">
    <name type="scientific">Legionella busanensis</name>
    <dbReference type="NCBI Taxonomy" id="190655"/>
    <lineage>
        <taxon>Bacteria</taxon>
        <taxon>Pseudomonadati</taxon>
        <taxon>Pseudomonadota</taxon>
        <taxon>Gammaproteobacteria</taxon>
        <taxon>Legionellales</taxon>
        <taxon>Legionellaceae</taxon>
        <taxon>Legionella</taxon>
    </lineage>
</organism>
<dbReference type="Proteomes" id="UP000254794">
    <property type="component" value="Unassembled WGS sequence"/>
</dbReference>
<dbReference type="EMBL" id="UGOD01000001">
    <property type="protein sequence ID" value="STX50902.1"/>
    <property type="molecule type" value="Genomic_DNA"/>
</dbReference>
<dbReference type="AlphaFoldDB" id="A0A378JRY6"/>
<gene>
    <name evidence="1" type="ORF">NCTC13316_00990</name>
</gene>
<proteinExistence type="predicted"/>